<protein>
    <submittedName>
        <fullName evidence="1">Uncharacterized protein</fullName>
    </submittedName>
</protein>
<reference evidence="1" key="1">
    <citation type="journal article" date="2019" name="BMC Genomics">
        <title>A new reference genome for Sorghum bicolor reveals high levels of sequence similarity between sweet and grain genotypes: implications for the genetics of sugar metabolism.</title>
        <authorList>
            <person name="Cooper E.A."/>
            <person name="Brenton Z.W."/>
            <person name="Flinn B.S."/>
            <person name="Jenkins J."/>
            <person name="Shu S."/>
            <person name="Flowers D."/>
            <person name="Luo F."/>
            <person name="Wang Y."/>
            <person name="Xia P."/>
            <person name="Barry K."/>
            <person name="Daum C."/>
            <person name="Lipzen A."/>
            <person name="Yoshinaga Y."/>
            <person name="Schmutz J."/>
            <person name="Saski C."/>
            <person name="Vermerris W."/>
            <person name="Kresovich S."/>
        </authorList>
    </citation>
    <scope>NUCLEOTIDE SEQUENCE</scope>
</reference>
<dbReference type="AlphaFoldDB" id="A0A921QJT4"/>
<sequence>MDAHVDASHVLVATPARLRPISPCIGPNPTACRGSCIPVGTKRRQWRMHAAA</sequence>
<organism evidence="1 2">
    <name type="scientific">Sorghum bicolor</name>
    <name type="common">Sorghum</name>
    <name type="synonym">Sorghum vulgare</name>
    <dbReference type="NCBI Taxonomy" id="4558"/>
    <lineage>
        <taxon>Eukaryota</taxon>
        <taxon>Viridiplantae</taxon>
        <taxon>Streptophyta</taxon>
        <taxon>Embryophyta</taxon>
        <taxon>Tracheophyta</taxon>
        <taxon>Spermatophyta</taxon>
        <taxon>Magnoliopsida</taxon>
        <taxon>Liliopsida</taxon>
        <taxon>Poales</taxon>
        <taxon>Poaceae</taxon>
        <taxon>PACMAD clade</taxon>
        <taxon>Panicoideae</taxon>
        <taxon>Andropogonodae</taxon>
        <taxon>Andropogoneae</taxon>
        <taxon>Sorghinae</taxon>
        <taxon>Sorghum</taxon>
    </lineage>
</organism>
<evidence type="ECO:0000313" key="1">
    <source>
        <dbReference type="EMBL" id="KAG0523559.1"/>
    </source>
</evidence>
<gene>
    <name evidence="1" type="ORF">BDA96_07G133100</name>
</gene>
<evidence type="ECO:0000313" key="2">
    <source>
        <dbReference type="Proteomes" id="UP000807115"/>
    </source>
</evidence>
<name>A0A921QJT4_SORBI</name>
<proteinExistence type="predicted"/>
<dbReference type="EMBL" id="CM027686">
    <property type="protein sequence ID" value="KAG0523559.1"/>
    <property type="molecule type" value="Genomic_DNA"/>
</dbReference>
<reference evidence="1" key="2">
    <citation type="submission" date="2020-10" db="EMBL/GenBank/DDBJ databases">
        <authorList>
            <person name="Cooper E.A."/>
            <person name="Brenton Z.W."/>
            <person name="Flinn B.S."/>
            <person name="Jenkins J."/>
            <person name="Shu S."/>
            <person name="Flowers D."/>
            <person name="Luo F."/>
            <person name="Wang Y."/>
            <person name="Xia P."/>
            <person name="Barry K."/>
            <person name="Daum C."/>
            <person name="Lipzen A."/>
            <person name="Yoshinaga Y."/>
            <person name="Schmutz J."/>
            <person name="Saski C."/>
            <person name="Vermerris W."/>
            <person name="Kresovich S."/>
        </authorList>
    </citation>
    <scope>NUCLEOTIDE SEQUENCE</scope>
</reference>
<dbReference type="Proteomes" id="UP000807115">
    <property type="component" value="Chromosome 7"/>
</dbReference>
<accession>A0A921QJT4</accession>
<comment type="caution">
    <text evidence="1">The sequence shown here is derived from an EMBL/GenBank/DDBJ whole genome shotgun (WGS) entry which is preliminary data.</text>
</comment>